<dbReference type="SMART" id="SM01179">
    <property type="entry name" value="DUF862"/>
    <property type="match status" value="1"/>
</dbReference>
<protein>
    <recommendedName>
        <fullName evidence="4">PPPDE domain-containing protein</fullName>
    </recommendedName>
</protein>
<comment type="similarity">
    <text evidence="1">Belongs to the DeSI family.</text>
</comment>
<evidence type="ECO:0000259" key="4">
    <source>
        <dbReference type="PROSITE" id="PS51858"/>
    </source>
</evidence>
<dbReference type="Proteomes" id="UP000789595">
    <property type="component" value="Unassembled WGS sequence"/>
</dbReference>
<evidence type="ECO:0000313" key="6">
    <source>
        <dbReference type="Proteomes" id="UP000789595"/>
    </source>
</evidence>
<dbReference type="EMBL" id="CAKKNE010000003">
    <property type="protein sequence ID" value="CAH0370558.1"/>
    <property type="molecule type" value="Genomic_DNA"/>
</dbReference>
<sequence length="241" mass="26584">MATTKARRTSWAAPKQTLSLGPAFDKGWGETILEYMTCSGGASPEDIRDLMKDAKTPVTLHVYAVGHAKAIQEINYVVENFLHEGGVFHGAIEVFGQEFSFGGCRRNKCGIFACKPTKCPMHTYRESIYLGDCGKDLAEVQRILDGMKGDWMGPTYDLLRKNCCSFSDAFAQALGVGPIPKWVHHLADVGATLDDDVKAVVHGLHFVEDKVKGTGMALYHKVHPPHHVDDHADYKVATPRR</sequence>
<dbReference type="PANTHER" id="PTHR12378:SF9">
    <property type="entry name" value="OS06G0107000 PROTEIN"/>
    <property type="match status" value="1"/>
</dbReference>
<dbReference type="Gene3D" id="3.90.1720.30">
    <property type="entry name" value="PPPDE domains"/>
    <property type="match status" value="1"/>
</dbReference>
<evidence type="ECO:0000256" key="2">
    <source>
        <dbReference type="ARBA" id="ARBA00022670"/>
    </source>
</evidence>
<dbReference type="InterPro" id="IPR042266">
    <property type="entry name" value="PPPDE_sf"/>
</dbReference>
<gene>
    <name evidence="5" type="ORF">PECAL_3P04540</name>
</gene>
<dbReference type="GO" id="GO:0016579">
    <property type="term" value="P:protein deubiquitination"/>
    <property type="evidence" value="ECO:0007669"/>
    <property type="project" value="TreeGrafter"/>
</dbReference>
<comment type="caution">
    <text evidence="5">The sequence shown here is derived from an EMBL/GenBank/DDBJ whole genome shotgun (WGS) entry which is preliminary data.</text>
</comment>
<keyword evidence="2" id="KW-0645">Protease</keyword>
<dbReference type="GO" id="GO:0101005">
    <property type="term" value="F:deubiquitinase activity"/>
    <property type="evidence" value="ECO:0007669"/>
    <property type="project" value="TreeGrafter"/>
</dbReference>
<evidence type="ECO:0000256" key="1">
    <source>
        <dbReference type="ARBA" id="ARBA00008140"/>
    </source>
</evidence>
<dbReference type="PROSITE" id="PS51858">
    <property type="entry name" value="PPPDE"/>
    <property type="match status" value="1"/>
</dbReference>
<reference evidence="5" key="1">
    <citation type="submission" date="2021-11" db="EMBL/GenBank/DDBJ databases">
        <authorList>
            <consortium name="Genoscope - CEA"/>
            <person name="William W."/>
        </authorList>
    </citation>
    <scope>NUCLEOTIDE SEQUENCE</scope>
</reference>
<name>A0A8J2SEW7_9STRA</name>
<dbReference type="OrthoDB" id="412286at2759"/>
<dbReference type="GO" id="GO:0006508">
    <property type="term" value="P:proteolysis"/>
    <property type="evidence" value="ECO:0007669"/>
    <property type="project" value="UniProtKB-KW"/>
</dbReference>
<evidence type="ECO:0000313" key="5">
    <source>
        <dbReference type="EMBL" id="CAH0370558.1"/>
    </source>
</evidence>
<dbReference type="AlphaFoldDB" id="A0A8J2SEW7"/>
<proteinExistence type="inferred from homology"/>
<accession>A0A8J2SEW7</accession>
<dbReference type="PANTHER" id="PTHR12378">
    <property type="entry name" value="DESUMOYLATING ISOPEPTIDASE"/>
    <property type="match status" value="1"/>
</dbReference>
<evidence type="ECO:0000256" key="3">
    <source>
        <dbReference type="ARBA" id="ARBA00022801"/>
    </source>
</evidence>
<organism evidence="5 6">
    <name type="scientific">Pelagomonas calceolata</name>
    <dbReference type="NCBI Taxonomy" id="35677"/>
    <lineage>
        <taxon>Eukaryota</taxon>
        <taxon>Sar</taxon>
        <taxon>Stramenopiles</taxon>
        <taxon>Ochrophyta</taxon>
        <taxon>Pelagophyceae</taxon>
        <taxon>Pelagomonadales</taxon>
        <taxon>Pelagomonadaceae</taxon>
        <taxon>Pelagomonas</taxon>
    </lineage>
</organism>
<feature type="domain" description="PPPDE" evidence="4">
    <location>
        <begin position="56"/>
        <end position="197"/>
    </location>
</feature>
<dbReference type="InterPro" id="IPR008580">
    <property type="entry name" value="PPPDE_dom"/>
</dbReference>
<keyword evidence="3" id="KW-0378">Hydrolase</keyword>
<dbReference type="Pfam" id="PF05903">
    <property type="entry name" value="Peptidase_C97"/>
    <property type="match status" value="1"/>
</dbReference>
<keyword evidence="6" id="KW-1185">Reference proteome</keyword>